<sequence>MSYSMALFGDLPNILSIKDTVKEFLCNFSYCRKDFVTLLEELKGMTPTLRYASINYDRYERVLPRTPFILGNIRSSCDFGEVLVELVLSPKILVKKLEVFEIREARLTVQKIKAVKSLSEIMLLLNGDGAILEKISLKRKEISEKISECMKSICEGEIGLQDVLEEASWADLVALLSK</sequence>
<evidence type="ECO:0000313" key="2">
    <source>
        <dbReference type="Proteomes" id="UP001642260"/>
    </source>
</evidence>
<dbReference type="Proteomes" id="UP001642260">
    <property type="component" value="Unassembled WGS sequence"/>
</dbReference>
<evidence type="ECO:0000313" key="1">
    <source>
        <dbReference type="EMBL" id="CAH8315787.1"/>
    </source>
</evidence>
<proteinExistence type="predicted"/>
<accession>A0ABC8J736</accession>
<dbReference type="EMBL" id="CAKOAT010083377">
    <property type="protein sequence ID" value="CAH8315787.1"/>
    <property type="molecule type" value="Genomic_DNA"/>
</dbReference>
<keyword evidence="2" id="KW-1185">Reference proteome</keyword>
<protein>
    <submittedName>
        <fullName evidence="1">Uncharacterized protein</fullName>
    </submittedName>
</protein>
<name>A0ABC8J736_ERUVS</name>
<reference evidence="1 2" key="1">
    <citation type="submission" date="2022-03" db="EMBL/GenBank/DDBJ databases">
        <authorList>
            <person name="Macdonald S."/>
            <person name="Ahmed S."/>
            <person name="Newling K."/>
        </authorList>
    </citation>
    <scope>NUCLEOTIDE SEQUENCE [LARGE SCALE GENOMIC DNA]</scope>
</reference>
<organism evidence="1 2">
    <name type="scientific">Eruca vesicaria subsp. sativa</name>
    <name type="common">Garden rocket</name>
    <name type="synonym">Eruca sativa</name>
    <dbReference type="NCBI Taxonomy" id="29727"/>
    <lineage>
        <taxon>Eukaryota</taxon>
        <taxon>Viridiplantae</taxon>
        <taxon>Streptophyta</taxon>
        <taxon>Embryophyta</taxon>
        <taxon>Tracheophyta</taxon>
        <taxon>Spermatophyta</taxon>
        <taxon>Magnoliopsida</taxon>
        <taxon>eudicotyledons</taxon>
        <taxon>Gunneridae</taxon>
        <taxon>Pentapetalae</taxon>
        <taxon>rosids</taxon>
        <taxon>malvids</taxon>
        <taxon>Brassicales</taxon>
        <taxon>Brassicaceae</taxon>
        <taxon>Brassiceae</taxon>
        <taxon>Eruca</taxon>
    </lineage>
</organism>
<gene>
    <name evidence="1" type="ORF">ERUC_LOCUS7509</name>
</gene>
<comment type="caution">
    <text evidence="1">The sequence shown here is derived from an EMBL/GenBank/DDBJ whole genome shotgun (WGS) entry which is preliminary data.</text>
</comment>
<dbReference type="AlphaFoldDB" id="A0ABC8J736"/>